<proteinExistence type="predicted"/>
<reference evidence="1" key="1">
    <citation type="submission" date="2024-07" db="EMBL/GenBank/DDBJ databases">
        <title>A survey of Mimosa microsymbionts across Brazilian biomes reveals a high diversity of Paraburkholderia nodulating endemic species, but also that Cupriavidus is common as a symbiont of widespread species.</title>
        <authorList>
            <person name="Rouws L."/>
            <person name="Barauna A."/>
            <person name="Beukes C."/>
            <person name="Rouws J.R.C."/>
            <person name="De Faria S.M."/>
            <person name="Gross E."/>
            <person name="Bueno Dos Reis Junior F."/>
            <person name="Simon M.F."/>
            <person name="Maluk M."/>
            <person name="Odee D.W."/>
            <person name="Kenicer G."/>
            <person name="Young J.P.W."/>
            <person name="Reis V.M."/>
            <person name="Zilli J."/>
            <person name="James E.K."/>
        </authorList>
    </citation>
    <scope>NUCLEOTIDE SEQUENCE</scope>
    <source>
        <strain evidence="1">EG181B</strain>
    </source>
</reference>
<organism evidence="1 2">
    <name type="scientific">Paraburkholderia phymatum</name>
    <dbReference type="NCBI Taxonomy" id="148447"/>
    <lineage>
        <taxon>Bacteria</taxon>
        <taxon>Pseudomonadati</taxon>
        <taxon>Pseudomonadota</taxon>
        <taxon>Betaproteobacteria</taxon>
        <taxon>Burkholderiales</taxon>
        <taxon>Burkholderiaceae</taxon>
        <taxon>Paraburkholderia</taxon>
    </lineage>
</organism>
<evidence type="ECO:0000313" key="2">
    <source>
        <dbReference type="Proteomes" id="UP001558850"/>
    </source>
</evidence>
<dbReference type="Proteomes" id="UP001558850">
    <property type="component" value="Unassembled WGS sequence"/>
</dbReference>
<evidence type="ECO:0000313" key="1">
    <source>
        <dbReference type="EMBL" id="MEX3933303.1"/>
    </source>
</evidence>
<comment type="caution">
    <text evidence="1">The sequence shown here is derived from an EMBL/GenBank/DDBJ whole genome shotgun (WGS) entry which is preliminary data.</text>
</comment>
<sequence length="79" mass="8885">MKTEPKEPSSLLIAITHREMLSWMADAGVFCSVDKFTRILQEAQRRALADQAKREEAMDQLVALSEEMGGYDLEPTNGQ</sequence>
<dbReference type="EMBL" id="JBFRCH010000007">
    <property type="protein sequence ID" value="MEX3933303.1"/>
    <property type="molecule type" value="Genomic_DNA"/>
</dbReference>
<accession>A0ACC6U0T4</accession>
<gene>
    <name evidence="1" type="ORF">AB4Y32_16120</name>
</gene>
<name>A0ACC6U0T4_9BURK</name>
<keyword evidence="2" id="KW-1185">Reference proteome</keyword>
<protein>
    <submittedName>
        <fullName evidence="1">Uncharacterized protein</fullName>
    </submittedName>
</protein>